<dbReference type="GO" id="GO:0005829">
    <property type="term" value="C:cytosol"/>
    <property type="evidence" value="ECO:0007669"/>
    <property type="project" value="TreeGrafter"/>
</dbReference>
<dbReference type="InterPro" id="IPR029045">
    <property type="entry name" value="ClpP/crotonase-like_dom_sf"/>
</dbReference>
<reference evidence="5 6" key="1">
    <citation type="journal article" date="2016" name="Syst. Appl. Microbiol.">
        <title>Vibrio bivalvicida sp. nov., a novel larval pathogen for bivalve molluscs reared in a hatchery.</title>
        <authorList>
            <person name="Dubert J."/>
            <person name="Romalde J.L."/>
            <person name="Prado S."/>
            <person name="Barja J.L."/>
        </authorList>
    </citation>
    <scope>NUCLEOTIDE SEQUENCE [LARGE SCALE GENOMIC DNA]</scope>
    <source>
        <strain evidence="5 6">605</strain>
    </source>
</reference>
<dbReference type="EC" id="3.1.2.4" evidence="2"/>
<evidence type="ECO:0000259" key="4">
    <source>
        <dbReference type="Pfam" id="PF16113"/>
    </source>
</evidence>
<protein>
    <recommendedName>
        <fullName evidence="2">3-hydroxyisobutyryl-CoA hydrolase</fullName>
        <ecNumber evidence="2">3.1.2.4</ecNumber>
    </recommendedName>
</protein>
<dbReference type="RefSeq" id="WP_054962266.1">
    <property type="nucleotide sequence ID" value="NZ_LLEI02000064.1"/>
</dbReference>
<comment type="catalytic activity">
    <reaction evidence="1">
        <text>3-hydroxy-2-methylpropanoyl-CoA + H2O = 3-hydroxy-2-methylpropanoate + CoA + H(+)</text>
        <dbReference type="Rhea" id="RHEA:20888"/>
        <dbReference type="ChEBI" id="CHEBI:11805"/>
        <dbReference type="ChEBI" id="CHEBI:15377"/>
        <dbReference type="ChEBI" id="CHEBI:15378"/>
        <dbReference type="ChEBI" id="CHEBI:57287"/>
        <dbReference type="ChEBI" id="CHEBI:57340"/>
        <dbReference type="EC" id="3.1.2.4"/>
    </reaction>
</comment>
<evidence type="ECO:0000256" key="2">
    <source>
        <dbReference type="ARBA" id="ARBA00011915"/>
    </source>
</evidence>
<dbReference type="InterPro" id="IPR032259">
    <property type="entry name" value="HIBYL-CoA-H"/>
</dbReference>
<dbReference type="NCBIfam" id="NF004127">
    <property type="entry name" value="PRK05617.1"/>
    <property type="match status" value="1"/>
</dbReference>
<dbReference type="GO" id="GO:0006574">
    <property type="term" value="P:L-valine catabolic process"/>
    <property type="evidence" value="ECO:0007669"/>
    <property type="project" value="TreeGrafter"/>
</dbReference>
<feature type="domain" description="Enoyl-CoA hydratase/isomerase" evidence="4">
    <location>
        <begin position="20"/>
        <end position="359"/>
    </location>
</feature>
<dbReference type="Pfam" id="PF16113">
    <property type="entry name" value="ECH_2"/>
    <property type="match status" value="1"/>
</dbReference>
<comment type="caution">
    <text evidence="5">The sequence shown here is derived from an EMBL/GenBank/DDBJ whole genome shotgun (WGS) entry which is preliminary data.</text>
</comment>
<keyword evidence="3" id="KW-0378">Hydrolase</keyword>
<dbReference type="EMBL" id="LLEI02000064">
    <property type="protein sequence ID" value="OAJ92670.1"/>
    <property type="molecule type" value="Genomic_DNA"/>
</dbReference>
<dbReference type="GO" id="GO:0003860">
    <property type="term" value="F:3-hydroxyisobutyryl-CoA hydrolase activity"/>
    <property type="evidence" value="ECO:0007669"/>
    <property type="project" value="UniProtKB-EC"/>
</dbReference>
<evidence type="ECO:0000313" key="5">
    <source>
        <dbReference type="EMBL" id="OAJ92670.1"/>
    </source>
</evidence>
<organism evidence="5 6">
    <name type="scientific">Vibrio bivalvicida</name>
    <dbReference type="NCBI Taxonomy" id="1276888"/>
    <lineage>
        <taxon>Bacteria</taxon>
        <taxon>Pseudomonadati</taxon>
        <taxon>Pseudomonadota</taxon>
        <taxon>Gammaproteobacteria</taxon>
        <taxon>Vibrionales</taxon>
        <taxon>Vibrionaceae</taxon>
        <taxon>Vibrio</taxon>
        <taxon>Vibrio oreintalis group</taxon>
    </lineage>
</organism>
<dbReference type="Proteomes" id="UP000078406">
    <property type="component" value="Unassembled WGS sequence"/>
</dbReference>
<accession>A0A177XVQ2</accession>
<dbReference type="InterPro" id="IPR045004">
    <property type="entry name" value="ECH_dom"/>
</dbReference>
<proteinExistence type="predicted"/>
<sequence>MSDSVHFAELPCSDSAHKIAVVTLDNAPSLNALSVDMLASLKHQLDKWHEDEAIVCVLLEGEGEKAFCAGGDVRTMYSVMSGSTEEQIQDFCSHFFAVEYQCDYLIHTYCKPIIAWGHGIVMGGGMGLYMGSSHKVVTPNSRLSMPEISIGLYPDVGATWFLNRLDNGVGLFLGLTGMMVNAADAVALHLADHMALPEHKSTLLQQLQVADWDCVDDAYEVVTEMLESFESDVDGHKPNEQIVPYLNHVQSACHADSVIQVVDNIKALAFGEKWLDVAKNNLVSGSAITAHICYRQMTQYRHKSLAECFRLELNLSVRSALLGEFREGVRARLIDKDGTPNWRYKSVAEVEEKVIDGLFTSLWSDDTHPLSQLGHY</sequence>
<gene>
    <name evidence="5" type="ORF">APB76_18475</name>
</gene>
<dbReference type="CDD" id="cd06558">
    <property type="entry name" value="crotonase-like"/>
    <property type="match status" value="1"/>
</dbReference>
<dbReference type="AlphaFoldDB" id="A0A177XVQ2"/>
<dbReference type="SUPFAM" id="SSF52096">
    <property type="entry name" value="ClpP/crotonase"/>
    <property type="match status" value="1"/>
</dbReference>
<evidence type="ECO:0000256" key="1">
    <source>
        <dbReference type="ARBA" id="ARBA00001709"/>
    </source>
</evidence>
<dbReference type="PANTHER" id="PTHR43176">
    <property type="entry name" value="3-HYDROXYISOBUTYRYL-COA HYDROLASE-RELATED"/>
    <property type="match status" value="1"/>
</dbReference>
<name>A0A177XVQ2_9VIBR</name>
<dbReference type="PANTHER" id="PTHR43176:SF3">
    <property type="entry name" value="3-HYDROXYISOBUTYRYL-COA HYDROLASE, MITOCHONDRIAL"/>
    <property type="match status" value="1"/>
</dbReference>
<dbReference type="Gene3D" id="3.90.226.10">
    <property type="entry name" value="2-enoyl-CoA Hydratase, Chain A, domain 1"/>
    <property type="match status" value="1"/>
</dbReference>
<evidence type="ECO:0000256" key="3">
    <source>
        <dbReference type="ARBA" id="ARBA00022801"/>
    </source>
</evidence>
<evidence type="ECO:0000313" key="6">
    <source>
        <dbReference type="Proteomes" id="UP000078406"/>
    </source>
</evidence>